<protein>
    <submittedName>
        <fullName evidence="2">Uncharacterized protein</fullName>
    </submittedName>
</protein>
<name>T1KI65_TETUR</name>
<accession>T1KI65</accession>
<reference evidence="2" key="2">
    <citation type="submission" date="2015-06" db="UniProtKB">
        <authorList>
            <consortium name="EnsemblMetazoa"/>
        </authorList>
    </citation>
    <scope>IDENTIFICATION</scope>
</reference>
<proteinExistence type="predicted"/>
<dbReference type="EMBL" id="CAEY01000109">
    <property type="status" value="NOT_ANNOTATED_CDS"/>
    <property type="molecule type" value="Genomic_DNA"/>
</dbReference>
<evidence type="ECO:0000313" key="3">
    <source>
        <dbReference type="Proteomes" id="UP000015104"/>
    </source>
</evidence>
<organism evidence="2 3">
    <name type="scientific">Tetranychus urticae</name>
    <name type="common">Two-spotted spider mite</name>
    <dbReference type="NCBI Taxonomy" id="32264"/>
    <lineage>
        <taxon>Eukaryota</taxon>
        <taxon>Metazoa</taxon>
        <taxon>Ecdysozoa</taxon>
        <taxon>Arthropoda</taxon>
        <taxon>Chelicerata</taxon>
        <taxon>Arachnida</taxon>
        <taxon>Acari</taxon>
        <taxon>Acariformes</taxon>
        <taxon>Trombidiformes</taxon>
        <taxon>Prostigmata</taxon>
        <taxon>Eleutherengona</taxon>
        <taxon>Raphignathae</taxon>
        <taxon>Tetranychoidea</taxon>
        <taxon>Tetranychidae</taxon>
        <taxon>Tetranychus</taxon>
    </lineage>
</organism>
<dbReference type="AlphaFoldDB" id="T1KI65"/>
<keyword evidence="3" id="KW-1185">Reference proteome</keyword>
<dbReference type="EnsemblMetazoa" id="tetur12g00230.1">
    <property type="protein sequence ID" value="tetur12g00230.1"/>
    <property type="gene ID" value="tetur12g00230"/>
</dbReference>
<feature type="compositionally biased region" description="Polar residues" evidence="1">
    <location>
        <begin position="1"/>
        <end position="16"/>
    </location>
</feature>
<sequence>MPTNGLTNPMSGQTKLDPQASDGNDGISPLMKVYMDGPMPVTVTEGPEVSPPRKTILGNQDDQAPSFGLIHDPEFVPDLATFEAAIEFLERKGKLEGNRLLQF</sequence>
<feature type="region of interest" description="Disordered" evidence="1">
    <location>
        <begin position="1"/>
        <end position="67"/>
    </location>
</feature>
<dbReference type="Proteomes" id="UP000015104">
    <property type="component" value="Unassembled WGS sequence"/>
</dbReference>
<dbReference type="HOGENOM" id="CLU_2267127_0_0_1"/>
<evidence type="ECO:0000313" key="2">
    <source>
        <dbReference type="EnsemblMetazoa" id="tetur12g00230.1"/>
    </source>
</evidence>
<evidence type="ECO:0000256" key="1">
    <source>
        <dbReference type="SAM" id="MobiDB-lite"/>
    </source>
</evidence>
<reference evidence="3" key="1">
    <citation type="submission" date="2011-08" db="EMBL/GenBank/DDBJ databases">
        <authorList>
            <person name="Rombauts S."/>
        </authorList>
    </citation>
    <scope>NUCLEOTIDE SEQUENCE</scope>
    <source>
        <strain evidence="3">London</strain>
    </source>
</reference>